<reference evidence="1" key="1">
    <citation type="submission" date="2023-06" db="EMBL/GenBank/DDBJ databases">
        <authorList>
            <consortium name="Clinical and Environmental Microbiology Branch: Whole genome sequencing antimicrobial resistance pathogens in the healthcare setting"/>
        </authorList>
    </citation>
    <scope>NUCLEOTIDE SEQUENCE</scope>
    <source>
        <strain evidence="1">2021GN-00227</strain>
    </source>
</reference>
<proteinExistence type="predicted"/>
<accession>A0AAD2U5T7</accession>
<sequence length="66" mass="7298">MTKSNDKRCTEFLKTTGIQQLDATLGYQTLSEVQQAIQNHHHQIAVIAVEAVAADTRAGNIIVSYR</sequence>
<organism evidence="1">
    <name type="scientific">Acinetobacter baumannii</name>
    <dbReference type="NCBI Taxonomy" id="470"/>
    <lineage>
        <taxon>Bacteria</taxon>
        <taxon>Pseudomonadati</taxon>
        <taxon>Pseudomonadota</taxon>
        <taxon>Gammaproteobacteria</taxon>
        <taxon>Moraxellales</taxon>
        <taxon>Moraxellaceae</taxon>
        <taxon>Acinetobacter</taxon>
        <taxon>Acinetobacter calcoaceticus/baumannii complex</taxon>
    </lineage>
</organism>
<evidence type="ECO:0000313" key="2">
    <source>
        <dbReference type="EMBL" id="EMN1073210.1"/>
    </source>
</evidence>
<name>A0AAD2U5T7_ACIBA</name>
<comment type="caution">
    <text evidence="1">The sequence shown here is derived from an EMBL/GenBank/DDBJ whole genome shotgun (WGS) entry which is preliminary data.</text>
</comment>
<evidence type="ECO:0000313" key="1">
    <source>
        <dbReference type="EMBL" id="EKU3570159.1"/>
    </source>
</evidence>
<dbReference type="RefSeq" id="WP_153310097.1">
    <property type="nucleotide sequence ID" value="NZ_CP115621.1"/>
</dbReference>
<dbReference type="EMBL" id="ABFEVW030000030">
    <property type="protein sequence ID" value="EMN1073210.1"/>
    <property type="molecule type" value="Genomic_DNA"/>
</dbReference>
<gene>
    <name evidence="2" type="ORF">MKP18_003579</name>
    <name evidence="1" type="ORF">MKP18_003626</name>
</gene>
<dbReference type="EMBL" id="ABFEVW020000031">
    <property type="protein sequence ID" value="EKU3570159.1"/>
    <property type="molecule type" value="Genomic_DNA"/>
</dbReference>
<dbReference type="AlphaFoldDB" id="A0AAD2U5T7"/>
<protein>
    <submittedName>
        <fullName evidence="1">Uncharacterized protein</fullName>
    </submittedName>
</protein>